<dbReference type="Proteomes" id="UP001385951">
    <property type="component" value="Unassembled WGS sequence"/>
</dbReference>
<organism evidence="1 2">
    <name type="scientific">Cerrena zonata</name>
    <dbReference type="NCBI Taxonomy" id="2478898"/>
    <lineage>
        <taxon>Eukaryota</taxon>
        <taxon>Fungi</taxon>
        <taxon>Dikarya</taxon>
        <taxon>Basidiomycota</taxon>
        <taxon>Agaricomycotina</taxon>
        <taxon>Agaricomycetes</taxon>
        <taxon>Polyporales</taxon>
        <taxon>Cerrenaceae</taxon>
        <taxon>Cerrena</taxon>
    </lineage>
</organism>
<proteinExistence type="predicted"/>
<keyword evidence="2" id="KW-1185">Reference proteome</keyword>
<dbReference type="EMBL" id="JASBNA010000053">
    <property type="protein sequence ID" value="KAK7680000.1"/>
    <property type="molecule type" value="Genomic_DNA"/>
</dbReference>
<dbReference type="AlphaFoldDB" id="A0AAW0FLW2"/>
<evidence type="ECO:0000313" key="2">
    <source>
        <dbReference type="Proteomes" id="UP001385951"/>
    </source>
</evidence>
<accession>A0AAW0FLW2</accession>
<name>A0AAW0FLW2_9APHY</name>
<protein>
    <submittedName>
        <fullName evidence="1">Uncharacterized protein</fullName>
    </submittedName>
</protein>
<evidence type="ECO:0000313" key="1">
    <source>
        <dbReference type="EMBL" id="KAK7680000.1"/>
    </source>
</evidence>
<comment type="caution">
    <text evidence="1">The sequence shown here is derived from an EMBL/GenBank/DDBJ whole genome shotgun (WGS) entry which is preliminary data.</text>
</comment>
<sequence length="95" mass="10585">MYSHIGCLKLLGVGRHRLYAAFTYLSALDIDLLFLSVTLQPLPSTPQHSKLPSSSLLLRHQIVLNRPPSLASYQAAKQDFATIMVWTGTSDMQNE</sequence>
<gene>
    <name evidence="1" type="ORF">QCA50_016946</name>
</gene>
<reference evidence="1 2" key="1">
    <citation type="submission" date="2022-09" db="EMBL/GenBank/DDBJ databases">
        <authorList>
            <person name="Palmer J.M."/>
        </authorList>
    </citation>
    <scope>NUCLEOTIDE SEQUENCE [LARGE SCALE GENOMIC DNA]</scope>
    <source>
        <strain evidence="1 2">DSM 7382</strain>
    </source>
</reference>